<evidence type="ECO:0000256" key="1">
    <source>
        <dbReference type="ARBA" id="ARBA00012152"/>
    </source>
</evidence>
<dbReference type="Gene3D" id="2.60.120.200">
    <property type="match status" value="1"/>
</dbReference>
<sequence length="134" mass="15195">MHHRFWVDETPIRVLRNLTSKGAEFPSQPMKIIASLWNGDSWATDGGLTKTNWSYAPFTAHFQGFDVAGCITSAYMSKDNSCASTGHWWNTGKYQALTRAQTAAYENVKKNYMTYDYCTDKARFPTLPPECALH</sequence>
<dbReference type="InterPro" id="IPR044791">
    <property type="entry name" value="Beta-glucanase/XTH"/>
</dbReference>
<keyword evidence="8" id="KW-1185">Reference proteome</keyword>
<dbReference type="Pfam" id="PF00722">
    <property type="entry name" value="Glyco_hydro_16"/>
    <property type="match status" value="1"/>
</dbReference>
<keyword evidence="2" id="KW-0808">Transferase</keyword>
<comment type="caution">
    <text evidence="7">The sequence shown here is derived from an EMBL/GenBank/DDBJ whole genome shotgun (WGS) entry which is preliminary data.</text>
</comment>
<dbReference type="EMBL" id="SWLB01000015">
    <property type="protein sequence ID" value="KAF3329133.1"/>
    <property type="molecule type" value="Genomic_DNA"/>
</dbReference>
<gene>
    <name evidence="7" type="ORF">FCM35_KLT06211</name>
</gene>
<proteinExistence type="predicted"/>
<dbReference type="PROSITE" id="PS51762">
    <property type="entry name" value="GH16_2"/>
    <property type="match status" value="1"/>
</dbReference>
<evidence type="ECO:0000256" key="4">
    <source>
        <dbReference type="ARBA" id="ARBA00023295"/>
    </source>
</evidence>
<reference evidence="7" key="1">
    <citation type="submission" date="2020-01" db="EMBL/GenBank/DDBJ databases">
        <title>Genome sequence of Kobresia littledalei, the first chromosome-level genome in the family Cyperaceae.</title>
        <authorList>
            <person name="Qu G."/>
        </authorList>
    </citation>
    <scope>NUCLEOTIDE SEQUENCE</scope>
    <source>
        <strain evidence="7">C.B.Clarke</strain>
        <tissue evidence="7">Leaf</tissue>
    </source>
</reference>
<dbReference type="AlphaFoldDB" id="A0A833QVS8"/>
<evidence type="ECO:0000256" key="2">
    <source>
        <dbReference type="ARBA" id="ARBA00022679"/>
    </source>
</evidence>
<dbReference type="OrthoDB" id="4781at2759"/>
<evidence type="ECO:0000313" key="8">
    <source>
        <dbReference type="Proteomes" id="UP000623129"/>
    </source>
</evidence>
<dbReference type="EC" id="2.4.1.207" evidence="1"/>
<dbReference type="GO" id="GO:0016762">
    <property type="term" value="F:xyloglucan:xyloglucosyl transferase activity"/>
    <property type="evidence" value="ECO:0007669"/>
    <property type="project" value="UniProtKB-EC"/>
</dbReference>
<dbReference type="InterPro" id="IPR010713">
    <property type="entry name" value="XET_C"/>
</dbReference>
<dbReference type="GO" id="GO:0004553">
    <property type="term" value="F:hydrolase activity, hydrolyzing O-glycosyl compounds"/>
    <property type="evidence" value="ECO:0007669"/>
    <property type="project" value="InterPro"/>
</dbReference>
<dbReference type="InterPro" id="IPR013320">
    <property type="entry name" value="ConA-like_dom_sf"/>
</dbReference>
<evidence type="ECO:0000256" key="5">
    <source>
        <dbReference type="ARBA" id="ARBA00034022"/>
    </source>
</evidence>
<accession>A0A833QVS8</accession>
<evidence type="ECO:0000256" key="3">
    <source>
        <dbReference type="ARBA" id="ARBA00022801"/>
    </source>
</evidence>
<keyword evidence="3 7" id="KW-0378">Hydrolase</keyword>
<dbReference type="InterPro" id="IPR000757">
    <property type="entry name" value="Beta-glucanase-like"/>
</dbReference>
<name>A0A833QVS8_9POAL</name>
<dbReference type="PANTHER" id="PTHR31062">
    <property type="entry name" value="XYLOGLUCAN ENDOTRANSGLUCOSYLASE/HYDROLASE PROTEIN 8-RELATED"/>
    <property type="match status" value="1"/>
</dbReference>
<organism evidence="7 8">
    <name type="scientific">Carex littledalei</name>
    <dbReference type="NCBI Taxonomy" id="544730"/>
    <lineage>
        <taxon>Eukaryota</taxon>
        <taxon>Viridiplantae</taxon>
        <taxon>Streptophyta</taxon>
        <taxon>Embryophyta</taxon>
        <taxon>Tracheophyta</taxon>
        <taxon>Spermatophyta</taxon>
        <taxon>Magnoliopsida</taxon>
        <taxon>Liliopsida</taxon>
        <taxon>Poales</taxon>
        <taxon>Cyperaceae</taxon>
        <taxon>Cyperoideae</taxon>
        <taxon>Cariceae</taxon>
        <taxon>Carex</taxon>
        <taxon>Carex subgen. Euthyceras</taxon>
    </lineage>
</organism>
<dbReference type="GO" id="GO:0048046">
    <property type="term" value="C:apoplast"/>
    <property type="evidence" value="ECO:0007669"/>
    <property type="project" value="InterPro"/>
</dbReference>
<protein>
    <recommendedName>
        <fullName evidence="1">xyloglucan:xyloglucosyl transferase</fullName>
        <ecNumber evidence="1">2.4.1.207</ecNumber>
    </recommendedName>
</protein>
<feature type="domain" description="GH16" evidence="6">
    <location>
        <begin position="1"/>
        <end position="62"/>
    </location>
</feature>
<evidence type="ECO:0000259" key="6">
    <source>
        <dbReference type="PROSITE" id="PS51762"/>
    </source>
</evidence>
<dbReference type="GO" id="GO:0044042">
    <property type="term" value="P:glucan metabolic process"/>
    <property type="evidence" value="ECO:0007669"/>
    <property type="project" value="InterPro"/>
</dbReference>
<keyword evidence="4" id="KW-0326">Glycosidase</keyword>
<comment type="catalytic activity">
    <reaction evidence="5">
        <text>breaks a beta-(1-&gt;4) bond in the backbone of a xyloglucan and transfers the xyloglucanyl segment on to O-4 of the non-reducing terminal glucose residue of an acceptor, which can be a xyloglucan or an oligosaccharide of xyloglucan.</text>
        <dbReference type="EC" id="2.4.1.207"/>
    </reaction>
</comment>
<dbReference type="Pfam" id="PF06955">
    <property type="entry name" value="XET_C"/>
    <property type="match status" value="1"/>
</dbReference>
<dbReference type="Proteomes" id="UP000623129">
    <property type="component" value="Unassembled WGS sequence"/>
</dbReference>
<evidence type="ECO:0000313" key="7">
    <source>
        <dbReference type="EMBL" id="KAF3329133.1"/>
    </source>
</evidence>
<dbReference type="SUPFAM" id="SSF49899">
    <property type="entry name" value="Concanavalin A-like lectins/glucanases"/>
    <property type="match status" value="1"/>
</dbReference>